<dbReference type="InterPro" id="IPR009100">
    <property type="entry name" value="AcylCoA_DH/oxidase_NM_dom_sf"/>
</dbReference>
<dbReference type="GO" id="GO:0033539">
    <property type="term" value="P:fatty acid beta-oxidation using acyl-CoA dehydrogenase"/>
    <property type="evidence" value="ECO:0007669"/>
    <property type="project" value="TreeGrafter"/>
</dbReference>
<evidence type="ECO:0000256" key="5">
    <source>
        <dbReference type="ARBA" id="ARBA00022827"/>
    </source>
</evidence>
<dbReference type="Gene3D" id="1.20.140.10">
    <property type="entry name" value="Butyryl-CoA Dehydrogenase, subunit A, domain 3"/>
    <property type="match status" value="1"/>
</dbReference>
<dbReference type="InterPro" id="IPR036250">
    <property type="entry name" value="AcylCo_DH-like_C"/>
</dbReference>
<dbReference type="InterPro" id="IPR046373">
    <property type="entry name" value="Acyl-CoA_Oxase/DH_mid-dom_sf"/>
</dbReference>
<dbReference type="Pfam" id="PF00441">
    <property type="entry name" value="Acyl-CoA_dh_1"/>
    <property type="match status" value="1"/>
</dbReference>
<dbReference type="Gene3D" id="2.40.110.10">
    <property type="entry name" value="Butyryl-CoA Dehydrogenase, subunit A, domain 2"/>
    <property type="match status" value="1"/>
</dbReference>
<dbReference type="InterPro" id="IPR037069">
    <property type="entry name" value="AcylCoA_DH/ox_N_sf"/>
</dbReference>
<gene>
    <name evidence="11" type="ORF">ENS29_12915</name>
</gene>
<dbReference type="Gene3D" id="1.10.540.10">
    <property type="entry name" value="Acyl-CoA dehydrogenase/oxidase, N-terminal domain"/>
    <property type="match status" value="1"/>
</dbReference>
<comment type="subunit">
    <text evidence="3">Homotetramer.</text>
</comment>
<evidence type="ECO:0000259" key="8">
    <source>
        <dbReference type="Pfam" id="PF00441"/>
    </source>
</evidence>
<dbReference type="FunFam" id="2.40.110.10:FF:000002">
    <property type="entry name" value="Acyl-CoA dehydrogenase fadE12"/>
    <property type="match status" value="1"/>
</dbReference>
<dbReference type="SUPFAM" id="SSF56645">
    <property type="entry name" value="Acyl-CoA dehydrogenase NM domain-like"/>
    <property type="match status" value="1"/>
</dbReference>
<dbReference type="InterPro" id="IPR050741">
    <property type="entry name" value="Acyl-CoA_dehydrogenase"/>
</dbReference>
<dbReference type="InterPro" id="IPR013786">
    <property type="entry name" value="AcylCoA_DH/ox_N"/>
</dbReference>
<comment type="cofactor">
    <cofactor evidence="1 7">
        <name>FAD</name>
        <dbReference type="ChEBI" id="CHEBI:57692"/>
    </cofactor>
</comment>
<organism evidence="11">
    <name type="scientific">Desulfatirhabdium butyrativorans</name>
    <dbReference type="NCBI Taxonomy" id="340467"/>
    <lineage>
        <taxon>Bacteria</taxon>
        <taxon>Pseudomonadati</taxon>
        <taxon>Thermodesulfobacteriota</taxon>
        <taxon>Desulfobacteria</taxon>
        <taxon>Desulfobacterales</taxon>
        <taxon>Desulfatirhabdiaceae</taxon>
        <taxon>Desulfatirhabdium</taxon>
    </lineage>
</organism>
<feature type="domain" description="Acyl-CoA oxidase/dehydrogenase middle" evidence="9">
    <location>
        <begin position="128"/>
        <end position="222"/>
    </location>
</feature>
<dbReference type="AlphaFoldDB" id="A0A7C4W1D1"/>
<sequence>MTGGNPLQVYFGKTHDLVRKSVREFVSKEVTPFIEEWEEAGEIPREIYRKAADVGILGTGFPEEYGGTPGDIFFQIAVWEELMRAGSGGFVAGLGSLNIALPPIVNYGTEEQKQRFIPPVLAGEKIAALAITEPGGGSDVANLETTAVRKGDHYIVNGSKTFITSGRRADQITCAVRTGDAGHAGISLLVIPTDSPGFSVSEPFKKMGWWASDTAQLYFDDCKVPIENRIGNENEGFYIIMSNFQAERLMIAVIANMTAQLALEASVQYAKERKAFGKTLKSFQVTRHKLVDMATLVEVSREFTYRVAAKIDAGIDQIKEISMAKNFACSVSDKVTYEAVQIFGGYGYMRGYLVERLYRDNRILSIGGGTTEIMKEIISRFIV</sequence>
<dbReference type="GO" id="GO:0050660">
    <property type="term" value="F:flavin adenine dinucleotide binding"/>
    <property type="evidence" value="ECO:0007669"/>
    <property type="project" value="InterPro"/>
</dbReference>
<dbReference type="InterPro" id="IPR009075">
    <property type="entry name" value="AcylCo_DH/oxidase_C"/>
</dbReference>
<dbReference type="Pfam" id="PF02771">
    <property type="entry name" value="Acyl-CoA_dh_N"/>
    <property type="match status" value="1"/>
</dbReference>
<evidence type="ECO:0000259" key="10">
    <source>
        <dbReference type="Pfam" id="PF02771"/>
    </source>
</evidence>
<evidence type="ECO:0000313" key="11">
    <source>
        <dbReference type="EMBL" id="HGU33736.1"/>
    </source>
</evidence>
<name>A0A7C4W1D1_9BACT</name>
<evidence type="ECO:0000259" key="9">
    <source>
        <dbReference type="Pfam" id="PF02770"/>
    </source>
</evidence>
<accession>A0A7C4W1D1</accession>
<dbReference type="GO" id="GO:0005737">
    <property type="term" value="C:cytoplasm"/>
    <property type="evidence" value="ECO:0007669"/>
    <property type="project" value="TreeGrafter"/>
</dbReference>
<dbReference type="EMBL" id="DSUH01000298">
    <property type="protein sequence ID" value="HGU33736.1"/>
    <property type="molecule type" value="Genomic_DNA"/>
</dbReference>
<feature type="domain" description="Acyl-CoA dehydrogenase/oxidase C-terminal" evidence="8">
    <location>
        <begin position="234"/>
        <end position="382"/>
    </location>
</feature>
<dbReference type="SUPFAM" id="SSF47203">
    <property type="entry name" value="Acyl-CoA dehydrogenase C-terminal domain-like"/>
    <property type="match status" value="1"/>
</dbReference>
<keyword evidence="4 7" id="KW-0285">Flavoprotein</keyword>
<evidence type="ECO:0000256" key="3">
    <source>
        <dbReference type="ARBA" id="ARBA00011881"/>
    </source>
</evidence>
<dbReference type="PANTHER" id="PTHR48083:SF28">
    <property type="entry name" value="ACYL-COA DEHYDROGENASE FAMILY PROTEIN (AFU_ORTHOLOGUE AFUA_6G10880)-RELATED"/>
    <property type="match status" value="1"/>
</dbReference>
<feature type="domain" description="Acyl-CoA dehydrogenase/oxidase N-terminal" evidence="10">
    <location>
        <begin position="14"/>
        <end position="124"/>
    </location>
</feature>
<reference evidence="11" key="1">
    <citation type="journal article" date="2020" name="mSystems">
        <title>Genome- and Community-Level Interaction Insights into Carbon Utilization and Element Cycling Functions of Hydrothermarchaeota in Hydrothermal Sediment.</title>
        <authorList>
            <person name="Zhou Z."/>
            <person name="Liu Y."/>
            <person name="Xu W."/>
            <person name="Pan J."/>
            <person name="Luo Z.H."/>
            <person name="Li M."/>
        </authorList>
    </citation>
    <scope>NUCLEOTIDE SEQUENCE [LARGE SCALE GENOMIC DNA]</scope>
    <source>
        <strain evidence="11">SpSt-477</strain>
    </source>
</reference>
<dbReference type="Pfam" id="PF02770">
    <property type="entry name" value="Acyl-CoA_dh_M"/>
    <property type="match status" value="1"/>
</dbReference>
<evidence type="ECO:0000256" key="4">
    <source>
        <dbReference type="ARBA" id="ARBA00022630"/>
    </source>
</evidence>
<dbReference type="PANTHER" id="PTHR48083">
    <property type="entry name" value="MEDIUM-CHAIN SPECIFIC ACYL-COA DEHYDROGENASE, MITOCHONDRIAL-RELATED"/>
    <property type="match status" value="1"/>
</dbReference>
<dbReference type="InterPro" id="IPR006091">
    <property type="entry name" value="Acyl-CoA_Oxase/DH_mid-dom"/>
</dbReference>
<dbReference type="GO" id="GO:0003995">
    <property type="term" value="F:acyl-CoA dehydrogenase activity"/>
    <property type="evidence" value="ECO:0007669"/>
    <property type="project" value="TreeGrafter"/>
</dbReference>
<evidence type="ECO:0000256" key="6">
    <source>
        <dbReference type="ARBA" id="ARBA00023002"/>
    </source>
</evidence>
<dbReference type="FunFam" id="1.20.140.10:FF:000001">
    <property type="entry name" value="Acyl-CoA dehydrogenase"/>
    <property type="match status" value="1"/>
</dbReference>
<protein>
    <submittedName>
        <fullName evidence="11">Acyl-CoA dehydrogenase</fullName>
    </submittedName>
</protein>
<keyword evidence="6 7" id="KW-0560">Oxidoreductase</keyword>
<evidence type="ECO:0000256" key="2">
    <source>
        <dbReference type="ARBA" id="ARBA00009347"/>
    </source>
</evidence>
<keyword evidence="5 7" id="KW-0274">FAD</keyword>
<evidence type="ECO:0000256" key="7">
    <source>
        <dbReference type="RuleBase" id="RU362125"/>
    </source>
</evidence>
<evidence type="ECO:0000256" key="1">
    <source>
        <dbReference type="ARBA" id="ARBA00001974"/>
    </source>
</evidence>
<proteinExistence type="inferred from homology"/>
<comment type="caution">
    <text evidence="11">The sequence shown here is derived from an EMBL/GenBank/DDBJ whole genome shotgun (WGS) entry which is preliminary data.</text>
</comment>
<comment type="similarity">
    <text evidence="2 7">Belongs to the acyl-CoA dehydrogenase family.</text>
</comment>